<evidence type="ECO:0000256" key="1">
    <source>
        <dbReference type="ARBA" id="ARBA00007831"/>
    </source>
</evidence>
<protein>
    <recommendedName>
        <fullName evidence="6">Annexin</fullName>
    </recommendedName>
</protein>
<keyword evidence="2" id="KW-0677">Repeat</keyword>
<dbReference type="InterPro" id="IPR001464">
    <property type="entry name" value="Annexin"/>
</dbReference>
<proteinExistence type="inferred from homology"/>
<dbReference type="Proteomes" id="UP000265515">
    <property type="component" value="Unassembled WGS sequence"/>
</dbReference>
<dbReference type="OrthoDB" id="37886at2759"/>
<keyword evidence="5" id="KW-1185">Reference proteome</keyword>
<name>A0A388LH03_CHABU</name>
<dbReference type="GO" id="GO:0005737">
    <property type="term" value="C:cytoplasm"/>
    <property type="evidence" value="ECO:0007669"/>
    <property type="project" value="TreeGrafter"/>
</dbReference>
<dbReference type="Pfam" id="PF00191">
    <property type="entry name" value="Annexin"/>
    <property type="match status" value="2"/>
</dbReference>
<dbReference type="SUPFAM" id="SSF47874">
    <property type="entry name" value="Annexin"/>
    <property type="match status" value="1"/>
</dbReference>
<evidence type="ECO:0000256" key="3">
    <source>
        <dbReference type="ARBA" id="ARBA00023216"/>
    </source>
</evidence>
<dbReference type="GO" id="GO:0005544">
    <property type="term" value="F:calcium-dependent phospholipid binding"/>
    <property type="evidence" value="ECO:0007669"/>
    <property type="project" value="InterPro"/>
</dbReference>
<dbReference type="EMBL" id="BFEA01000380">
    <property type="protein sequence ID" value="GBG81599.1"/>
    <property type="molecule type" value="Genomic_DNA"/>
</dbReference>
<dbReference type="PROSITE" id="PS51897">
    <property type="entry name" value="ANNEXIN_2"/>
    <property type="match status" value="1"/>
</dbReference>
<dbReference type="OMA" id="ASNWVIM"/>
<organism evidence="4 5">
    <name type="scientific">Chara braunii</name>
    <name type="common">Braun's stonewort</name>
    <dbReference type="NCBI Taxonomy" id="69332"/>
    <lineage>
        <taxon>Eukaryota</taxon>
        <taxon>Viridiplantae</taxon>
        <taxon>Streptophyta</taxon>
        <taxon>Charophyceae</taxon>
        <taxon>Charales</taxon>
        <taxon>Characeae</taxon>
        <taxon>Chara</taxon>
    </lineage>
</organism>
<comment type="caution">
    <text evidence="4">The sequence shown here is derived from an EMBL/GenBank/DDBJ whole genome shotgun (WGS) entry which is preliminary data.</text>
</comment>
<dbReference type="Gene3D" id="1.10.220.10">
    <property type="entry name" value="Annexin"/>
    <property type="match status" value="3"/>
</dbReference>
<gene>
    <name evidence="4" type="ORF">CBR_g32591</name>
</gene>
<dbReference type="GO" id="GO:0005634">
    <property type="term" value="C:nucleus"/>
    <property type="evidence" value="ECO:0007669"/>
    <property type="project" value="TreeGrafter"/>
</dbReference>
<evidence type="ECO:0000256" key="2">
    <source>
        <dbReference type="ARBA" id="ARBA00022737"/>
    </source>
</evidence>
<evidence type="ECO:0000313" key="5">
    <source>
        <dbReference type="Proteomes" id="UP000265515"/>
    </source>
</evidence>
<evidence type="ECO:0000313" key="4">
    <source>
        <dbReference type="EMBL" id="GBG81599.1"/>
    </source>
</evidence>
<dbReference type="PRINTS" id="PR00196">
    <property type="entry name" value="ANNEXIN"/>
</dbReference>
<dbReference type="Gramene" id="GBG81599">
    <property type="protein sequence ID" value="GBG81599"/>
    <property type="gene ID" value="CBR_g32591"/>
</dbReference>
<keyword evidence="3" id="KW-0041">Annexin</keyword>
<dbReference type="PANTHER" id="PTHR10502:SF102">
    <property type="entry name" value="ANNEXIN B11"/>
    <property type="match status" value="1"/>
</dbReference>
<dbReference type="AlphaFoldDB" id="A0A388LH03"/>
<dbReference type="SMART" id="SM00335">
    <property type="entry name" value="ANX"/>
    <property type="match status" value="1"/>
</dbReference>
<dbReference type="GO" id="GO:0012506">
    <property type="term" value="C:vesicle membrane"/>
    <property type="evidence" value="ECO:0007669"/>
    <property type="project" value="TreeGrafter"/>
</dbReference>
<sequence length="341" mass="38375">MAAPGGPSAEEFDADRDCHFIKEVLEGIERKGSFNEVQDAAKVDRTLSLVRVFSKRSADQRAVIVRRYNSLHDKYLAVEIKEKVEPGPLQNCLLTLLRPSAINDAVWLHAAIAGLGTDEGVLIEILCMRTPQELVDIQAEYKSMFKRELMNDVMGEFNALSQLRELLIGLLGMPRKTTPADPEAAHQLAEKLHKAGKGLFANTKKFVTVFTHESHDMLKAAFQKFKELYGLSMESFLDRELKLHSRLAQGLKFIASCAESRYGMYADLIHDALNSSPPNIAGVERSMLCRLDTDMAHIKEQYLKKYDVSILDAIKIRISDPTLRKVLVHAIHESEDSNPYH</sequence>
<accession>A0A388LH03</accession>
<dbReference type="InterPro" id="IPR018502">
    <property type="entry name" value="Annexin_repeat"/>
</dbReference>
<dbReference type="STRING" id="69332.A0A388LH03"/>
<comment type="similarity">
    <text evidence="1">Belongs to the annexin family.</text>
</comment>
<dbReference type="PANTHER" id="PTHR10502">
    <property type="entry name" value="ANNEXIN"/>
    <property type="match status" value="1"/>
</dbReference>
<dbReference type="GO" id="GO:0005509">
    <property type="term" value="F:calcium ion binding"/>
    <property type="evidence" value="ECO:0007669"/>
    <property type="project" value="InterPro"/>
</dbReference>
<dbReference type="InterPro" id="IPR037104">
    <property type="entry name" value="Annexin_sf"/>
</dbReference>
<dbReference type="GO" id="GO:0005886">
    <property type="term" value="C:plasma membrane"/>
    <property type="evidence" value="ECO:0007669"/>
    <property type="project" value="TreeGrafter"/>
</dbReference>
<evidence type="ECO:0008006" key="6">
    <source>
        <dbReference type="Google" id="ProtNLM"/>
    </source>
</evidence>
<reference evidence="4 5" key="1">
    <citation type="journal article" date="2018" name="Cell">
        <title>The Chara Genome: Secondary Complexity and Implications for Plant Terrestrialization.</title>
        <authorList>
            <person name="Nishiyama T."/>
            <person name="Sakayama H."/>
            <person name="Vries J.D."/>
            <person name="Buschmann H."/>
            <person name="Saint-Marcoux D."/>
            <person name="Ullrich K.K."/>
            <person name="Haas F.B."/>
            <person name="Vanderstraeten L."/>
            <person name="Becker D."/>
            <person name="Lang D."/>
            <person name="Vosolsobe S."/>
            <person name="Rombauts S."/>
            <person name="Wilhelmsson P.K.I."/>
            <person name="Janitza P."/>
            <person name="Kern R."/>
            <person name="Heyl A."/>
            <person name="Rumpler F."/>
            <person name="Villalobos L.I.A.C."/>
            <person name="Clay J.M."/>
            <person name="Skokan R."/>
            <person name="Toyoda A."/>
            <person name="Suzuki Y."/>
            <person name="Kagoshima H."/>
            <person name="Schijlen E."/>
            <person name="Tajeshwar N."/>
            <person name="Catarino B."/>
            <person name="Hetherington A.J."/>
            <person name="Saltykova A."/>
            <person name="Bonnot C."/>
            <person name="Breuninger H."/>
            <person name="Symeonidi A."/>
            <person name="Radhakrishnan G.V."/>
            <person name="Van Nieuwerburgh F."/>
            <person name="Deforce D."/>
            <person name="Chang C."/>
            <person name="Karol K.G."/>
            <person name="Hedrich R."/>
            <person name="Ulvskov P."/>
            <person name="Glockner G."/>
            <person name="Delwiche C.F."/>
            <person name="Petrasek J."/>
            <person name="Van de Peer Y."/>
            <person name="Friml J."/>
            <person name="Beilby M."/>
            <person name="Dolan L."/>
            <person name="Kohara Y."/>
            <person name="Sugano S."/>
            <person name="Fujiyama A."/>
            <person name="Delaux P.-M."/>
            <person name="Quint M."/>
            <person name="TheiBen G."/>
            <person name="Hagemann M."/>
            <person name="Harholt J."/>
            <person name="Dunand C."/>
            <person name="Zachgo S."/>
            <person name="Langdale J."/>
            <person name="Maumus F."/>
            <person name="Straeten D.V.D."/>
            <person name="Gould S.B."/>
            <person name="Rensing S.A."/>
        </authorList>
    </citation>
    <scope>NUCLEOTIDE SEQUENCE [LARGE SCALE GENOMIC DNA]</scope>
    <source>
        <strain evidence="4 5">S276</strain>
    </source>
</reference>
<dbReference type="GO" id="GO:0001786">
    <property type="term" value="F:phosphatidylserine binding"/>
    <property type="evidence" value="ECO:0007669"/>
    <property type="project" value="TreeGrafter"/>
</dbReference>